<keyword evidence="1" id="KW-0472">Membrane</keyword>
<proteinExistence type="predicted"/>
<dbReference type="EMBL" id="BPLQ01011328">
    <property type="protein sequence ID" value="GIY57362.1"/>
    <property type="molecule type" value="Genomic_DNA"/>
</dbReference>
<feature type="transmembrane region" description="Helical" evidence="1">
    <location>
        <begin position="102"/>
        <end position="124"/>
    </location>
</feature>
<evidence type="ECO:0000256" key="1">
    <source>
        <dbReference type="SAM" id="Phobius"/>
    </source>
</evidence>
<organism evidence="2 3">
    <name type="scientific">Caerostris darwini</name>
    <dbReference type="NCBI Taxonomy" id="1538125"/>
    <lineage>
        <taxon>Eukaryota</taxon>
        <taxon>Metazoa</taxon>
        <taxon>Ecdysozoa</taxon>
        <taxon>Arthropoda</taxon>
        <taxon>Chelicerata</taxon>
        <taxon>Arachnida</taxon>
        <taxon>Araneae</taxon>
        <taxon>Araneomorphae</taxon>
        <taxon>Entelegynae</taxon>
        <taxon>Araneoidea</taxon>
        <taxon>Araneidae</taxon>
        <taxon>Caerostris</taxon>
    </lineage>
</organism>
<dbReference type="AlphaFoldDB" id="A0AAV4UHP5"/>
<evidence type="ECO:0000313" key="3">
    <source>
        <dbReference type="Proteomes" id="UP001054837"/>
    </source>
</evidence>
<keyword evidence="1" id="KW-0812">Transmembrane</keyword>
<gene>
    <name evidence="2" type="ORF">CDAR_49881</name>
</gene>
<evidence type="ECO:0000313" key="2">
    <source>
        <dbReference type="EMBL" id="GIY57362.1"/>
    </source>
</evidence>
<protein>
    <submittedName>
        <fullName evidence="2">Uncharacterized protein</fullName>
    </submittedName>
</protein>
<dbReference type="Proteomes" id="UP001054837">
    <property type="component" value="Unassembled WGS sequence"/>
</dbReference>
<reference evidence="2 3" key="1">
    <citation type="submission" date="2021-06" db="EMBL/GenBank/DDBJ databases">
        <title>Caerostris darwini draft genome.</title>
        <authorList>
            <person name="Kono N."/>
            <person name="Arakawa K."/>
        </authorList>
    </citation>
    <scope>NUCLEOTIDE SEQUENCE [LARGE SCALE GENOMIC DNA]</scope>
</reference>
<name>A0AAV4UHP5_9ARAC</name>
<keyword evidence="1" id="KW-1133">Transmembrane helix</keyword>
<accession>A0AAV4UHP5</accession>
<comment type="caution">
    <text evidence="2">The sequence shown here is derived from an EMBL/GenBank/DDBJ whole genome shotgun (WGS) entry which is preliminary data.</text>
</comment>
<keyword evidence="3" id="KW-1185">Reference proteome</keyword>
<sequence>MRFCNKQRGGEMARSGKCIPFFATRRVGSPPPIETSTTPTPLCFLEAAIFEGIDTPSLYSSGLNERSGDEPVVPQPAETVLSVYRSRLVWVRGERWKRSSNSALPSSGIGFGMQILGLLFFGFLNKISEILRMLGIAKKE</sequence>